<gene>
    <name evidence="3" type="ORF">N7G274_009918</name>
</gene>
<protein>
    <submittedName>
        <fullName evidence="3">Uncharacterized protein</fullName>
    </submittedName>
</protein>
<keyword evidence="2" id="KW-0732">Signal</keyword>
<proteinExistence type="predicted"/>
<feature type="region of interest" description="Disordered" evidence="1">
    <location>
        <begin position="269"/>
        <end position="292"/>
    </location>
</feature>
<evidence type="ECO:0000256" key="2">
    <source>
        <dbReference type="SAM" id="SignalP"/>
    </source>
</evidence>
<sequence>MYSIRSITSTLLLTILTSSVVYATHIPKQTQEETDDIAAFRQLLDQVDPPSLHNALHSYSPKKFEHGMFQEDRTAVEVIHKTEPTLATSIINLAKKKNTDIAQDLKKRQGGAISNSTAPTTTPAGNPAEPATTRVTPVAPIAGGSTTLAGETNSLPAPSPTTSTDTNGSPVISSVTPTAAAGGASTTPSPGRSISLTAGQVITAINPAGLTVISTVGGGARTITPTGSATSVNTNAQAGQTRIQYQTSTGPNGSQSIVTAVTVVGGGGEPVQTPSGTAGVRTTSAGASPGLQTGEAVATRGWGKEMVLIVGGAVVVAGMM</sequence>
<keyword evidence="4" id="KW-1185">Reference proteome</keyword>
<feature type="compositionally biased region" description="Polar residues" evidence="1">
    <location>
        <begin position="144"/>
        <end position="172"/>
    </location>
</feature>
<evidence type="ECO:0000313" key="3">
    <source>
        <dbReference type="EMBL" id="KAL2037433.1"/>
    </source>
</evidence>
<feature type="compositionally biased region" description="Low complexity" evidence="1">
    <location>
        <begin position="117"/>
        <end position="133"/>
    </location>
</feature>
<dbReference type="EMBL" id="JBEFKJ010000041">
    <property type="protein sequence ID" value="KAL2037433.1"/>
    <property type="molecule type" value="Genomic_DNA"/>
</dbReference>
<feature type="compositionally biased region" description="Low complexity" evidence="1">
    <location>
        <begin position="173"/>
        <end position="191"/>
    </location>
</feature>
<accession>A0ABR4A276</accession>
<organism evidence="3 4">
    <name type="scientific">Stereocaulon virgatum</name>
    <dbReference type="NCBI Taxonomy" id="373712"/>
    <lineage>
        <taxon>Eukaryota</taxon>
        <taxon>Fungi</taxon>
        <taxon>Dikarya</taxon>
        <taxon>Ascomycota</taxon>
        <taxon>Pezizomycotina</taxon>
        <taxon>Lecanoromycetes</taxon>
        <taxon>OSLEUM clade</taxon>
        <taxon>Lecanoromycetidae</taxon>
        <taxon>Lecanorales</taxon>
        <taxon>Lecanorineae</taxon>
        <taxon>Stereocaulaceae</taxon>
        <taxon>Stereocaulon</taxon>
    </lineage>
</organism>
<reference evidence="3 4" key="1">
    <citation type="submission" date="2024-09" db="EMBL/GenBank/DDBJ databases">
        <title>Rethinking Asexuality: The Enigmatic Case of Functional Sexual Genes in Lepraria (Stereocaulaceae).</title>
        <authorList>
            <person name="Doellman M."/>
            <person name="Sun Y."/>
            <person name="Barcenas-Pena A."/>
            <person name="Lumbsch H.T."/>
            <person name="Grewe F."/>
        </authorList>
    </citation>
    <scope>NUCLEOTIDE SEQUENCE [LARGE SCALE GENOMIC DNA]</scope>
    <source>
        <strain evidence="3 4">Mercado 3170</strain>
    </source>
</reference>
<name>A0ABR4A276_9LECA</name>
<evidence type="ECO:0000256" key="1">
    <source>
        <dbReference type="SAM" id="MobiDB-lite"/>
    </source>
</evidence>
<evidence type="ECO:0000313" key="4">
    <source>
        <dbReference type="Proteomes" id="UP001590950"/>
    </source>
</evidence>
<feature type="compositionally biased region" description="Polar residues" evidence="1">
    <location>
        <begin position="272"/>
        <end position="286"/>
    </location>
</feature>
<dbReference type="Proteomes" id="UP001590950">
    <property type="component" value="Unassembled WGS sequence"/>
</dbReference>
<feature type="region of interest" description="Disordered" evidence="1">
    <location>
        <begin position="107"/>
        <end position="192"/>
    </location>
</feature>
<feature type="signal peptide" evidence="2">
    <location>
        <begin position="1"/>
        <end position="23"/>
    </location>
</feature>
<feature type="chain" id="PRO_5046972455" evidence="2">
    <location>
        <begin position="24"/>
        <end position="320"/>
    </location>
</feature>
<comment type="caution">
    <text evidence="3">The sequence shown here is derived from an EMBL/GenBank/DDBJ whole genome shotgun (WGS) entry which is preliminary data.</text>
</comment>